<keyword evidence="1" id="KW-0472">Membrane</keyword>
<keyword evidence="3" id="KW-1185">Reference proteome</keyword>
<dbReference type="EMBL" id="PGTY01000002">
    <property type="protein sequence ID" value="PJI85946.1"/>
    <property type="molecule type" value="Genomic_DNA"/>
</dbReference>
<keyword evidence="1" id="KW-0812">Transmembrane</keyword>
<sequence>METLFWLEDSFIGTTVSSTMWGYPIVLSLHAIGMATMVGIAMMLTIRVLGFAPNIPVTAMTPYWHVAVGGFVLNLLSGTALFLGGASELFFNWAFRAKLVLVVLGLMLTWRLVRICIARSDDVSLAHRRLAGVAMATWIAAIISGRLIGYLA</sequence>
<evidence type="ECO:0000313" key="2">
    <source>
        <dbReference type="EMBL" id="PJI85946.1"/>
    </source>
</evidence>
<dbReference type="AlphaFoldDB" id="A0A2M8W4W7"/>
<gene>
    <name evidence="2" type="ORF">BC777_2296</name>
</gene>
<feature type="transmembrane region" description="Helical" evidence="1">
    <location>
        <begin position="130"/>
        <end position="151"/>
    </location>
</feature>
<dbReference type="OrthoDB" id="118399at2"/>
<reference evidence="2 3" key="1">
    <citation type="submission" date="2017-11" db="EMBL/GenBank/DDBJ databases">
        <title>Genomic Encyclopedia of Archaeal and Bacterial Type Strains, Phase II (KMG-II): From Individual Species to Whole Genera.</title>
        <authorList>
            <person name="Goeker M."/>
        </authorList>
    </citation>
    <scope>NUCLEOTIDE SEQUENCE [LARGE SCALE GENOMIC DNA]</scope>
    <source>
        <strain evidence="2 3">DSM 29128</strain>
    </source>
</reference>
<name>A0A2M8W4W7_9RHOB</name>
<evidence type="ECO:0000256" key="1">
    <source>
        <dbReference type="SAM" id="Phobius"/>
    </source>
</evidence>
<evidence type="ECO:0000313" key="3">
    <source>
        <dbReference type="Proteomes" id="UP000228531"/>
    </source>
</evidence>
<keyword evidence="1" id="KW-1133">Transmembrane helix</keyword>
<dbReference type="Proteomes" id="UP000228531">
    <property type="component" value="Unassembled WGS sequence"/>
</dbReference>
<organism evidence="2 3">
    <name type="scientific">Yoonia maricola</name>
    <dbReference type="NCBI Taxonomy" id="420999"/>
    <lineage>
        <taxon>Bacteria</taxon>
        <taxon>Pseudomonadati</taxon>
        <taxon>Pseudomonadota</taxon>
        <taxon>Alphaproteobacteria</taxon>
        <taxon>Rhodobacterales</taxon>
        <taxon>Paracoccaceae</taxon>
        <taxon>Yoonia</taxon>
    </lineage>
</organism>
<dbReference type="RefSeq" id="WP_100368289.1">
    <property type="nucleotide sequence ID" value="NZ_PGTY01000002.1"/>
</dbReference>
<accession>A0A2M8W4W7</accession>
<comment type="caution">
    <text evidence="2">The sequence shown here is derived from an EMBL/GenBank/DDBJ whole genome shotgun (WGS) entry which is preliminary data.</text>
</comment>
<feature type="transmembrane region" description="Helical" evidence="1">
    <location>
        <begin position="63"/>
        <end position="84"/>
    </location>
</feature>
<proteinExistence type="predicted"/>
<protein>
    <submittedName>
        <fullName evidence="2">Uncharacterized protein</fullName>
    </submittedName>
</protein>
<feature type="transmembrane region" description="Helical" evidence="1">
    <location>
        <begin position="90"/>
        <end position="110"/>
    </location>
</feature>
<feature type="transmembrane region" description="Helical" evidence="1">
    <location>
        <begin position="20"/>
        <end position="42"/>
    </location>
</feature>